<dbReference type="EMBL" id="OU015568">
    <property type="protein sequence ID" value="CAG5091324.1"/>
    <property type="molecule type" value="Genomic_DNA"/>
</dbReference>
<evidence type="ECO:0000313" key="7">
    <source>
        <dbReference type="EMBL" id="CAG5091324.1"/>
    </source>
</evidence>
<evidence type="ECO:0000256" key="1">
    <source>
        <dbReference type="ARBA" id="ARBA00022723"/>
    </source>
</evidence>
<dbReference type="PANTHER" id="PTHR12420">
    <property type="entry name" value="PHD FINGER PROTEIN"/>
    <property type="match status" value="1"/>
</dbReference>
<evidence type="ECO:0000256" key="4">
    <source>
        <dbReference type="PROSITE-ProRule" id="PRU00175"/>
    </source>
</evidence>
<feature type="domain" description="PHD-type" evidence="6">
    <location>
        <begin position="72"/>
        <end position="196"/>
    </location>
</feature>
<feature type="domain" description="RING-type" evidence="5">
    <location>
        <begin position="297"/>
        <end position="343"/>
    </location>
</feature>
<organism evidence="7 8">
    <name type="scientific">Oikopleura dioica</name>
    <name type="common">Tunicate</name>
    <dbReference type="NCBI Taxonomy" id="34765"/>
    <lineage>
        <taxon>Eukaryota</taxon>
        <taxon>Metazoa</taxon>
        <taxon>Chordata</taxon>
        <taxon>Tunicata</taxon>
        <taxon>Appendicularia</taxon>
        <taxon>Copelata</taxon>
        <taxon>Oikopleuridae</taxon>
        <taxon>Oikopleura</taxon>
    </lineage>
</organism>
<dbReference type="Proteomes" id="UP001158576">
    <property type="component" value="Chromosome PAR"/>
</dbReference>
<keyword evidence="1" id="KW-0479">Metal-binding</keyword>
<dbReference type="InterPro" id="IPR013083">
    <property type="entry name" value="Znf_RING/FYVE/PHD"/>
</dbReference>
<keyword evidence="3" id="KW-0862">Zinc</keyword>
<keyword evidence="2 4" id="KW-0863">Zinc-finger</keyword>
<dbReference type="PROSITE" id="PS50089">
    <property type="entry name" value="ZF_RING_2"/>
    <property type="match status" value="1"/>
</dbReference>
<evidence type="ECO:0000259" key="5">
    <source>
        <dbReference type="PROSITE" id="PS50089"/>
    </source>
</evidence>
<reference evidence="7 8" key="1">
    <citation type="submission" date="2021-04" db="EMBL/GenBank/DDBJ databases">
        <authorList>
            <person name="Bliznina A."/>
        </authorList>
    </citation>
    <scope>NUCLEOTIDE SEQUENCE [LARGE SCALE GENOMIC DNA]</scope>
</reference>
<evidence type="ECO:0000256" key="2">
    <source>
        <dbReference type="ARBA" id="ARBA00022771"/>
    </source>
</evidence>
<dbReference type="Pfam" id="PF13771">
    <property type="entry name" value="zf-HC5HC2H"/>
    <property type="match status" value="1"/>
</dbReference>
<dbReference type="PANTHER" id="PTHR12420:SF42">
    <property type="entry name" value="G2_M PHASE-SPECIFIC E3 UBIQUITIN-PROTEIN LIGASE"/>
    <property type="match status" value="1"/>
</dbReference>
<dbReference type="Gene3D" id="3.30.40.10">
    <property type="entry name" value="Zinc/RING finger domain, C3HC4 (zinc finger)"/>
    <property type="match status" value="2"/>
</dbReference>
<proteinExistence type="predicted"/>
<accession>A0ABN7S5U9</accession>
<evidence type="ECO:0000259" key="6">
    <source>
        <dbReference type="PROSITE" id="PS51805"/>
    </source>
</evidence>
<dbReference type="InterPro" id="IPR034732">
    <property type="entry name" value="EPHD"/>
</dbReference>
<dbReference type="InterPro" id="IPR051188">
    <property type="entry name" value="PHD-type_Zinc_Finger"/>
</dbReference>
<gene>
    <name evidence="7" type="ORF">OKIOD_LOCUS4529</name>
</gene>
<keyword evidence="8" id="KW-1185">Reference proteome</keyword>
<name>A0ABN7S5U9_OIKDI</name>
<evidence type="ECO:0000256" key="3">
    <source>
        <dbReference type="ARBA" id="ARBA00022833"/>
    </source>
</evidence>
<evidence type="ECO:0000313" key="8">
    <source>
        <dbReference type="Proteomes" id="UP001158576"/>
    </source>
</evidence>
<dbReference type="PROSITE" id="PS51805">
    <property type="entry name" value="EPHD"/>
    <property type="match status" value="1"/>
</dbReference>
<dbReference type="InterPro" id="IPR001841">
    <property type="entry name" value="Znf_RING"/>
</dbReference>
<sequence length="478" mass="54856">MGLARKKPVRKEDAERPKCVFCFQPGLLPSEMPLDDATREKLNDLCRRKENDEVAALELKRNKVYKRPRYNKPDFEINHGQWLVDQHATPEEDISCHYNCLISASGIYVKPQDEGGLPPKQYKKHTIGGTGYLRADIIEEIKRAKKLKCCICKRSGASIGCMEKCNKSFHYPCAKRAGFTLVADNNMCPAFCWKHATRRYRYNLRGCSGQPKYCLDVSFNFKGNGVGLADANDQKYEVTKDDITKMRKASDYDYMKMVETFLERKATLTEERLMTIDDQIQFMIRNEFNQDQAFFQCQCCLEFFDDLKDIVVSKCCKFANFHRECLSKLAVQKGLCKIKCPLCFDNNIEMFIKCCIAQGVNIPNRESVIELEGNFDEQYADNKTKLCGLSPKECKYPTRSGYDGTEEEVVLCDDCGHNGIHIACHPRLKAIFDKEEEIRKKNPRHSEKYPWVCDVCASVGSSMEWTPATAARSAKRLQ</sequence>
<protein>
    <submittedName>
        <fullName evidence="7">Oidioi.mRNA.OKI2018_I69.PAR.g12971.t1.cds</fullName>
    </submittedName>
</protein>